<dbReference type="Gene3D" id="1.20.1200.10">
    <property type="entry name" value="Cobalamin adenosyltransferase-like"/>
    <property type="match status" value="1"/>
</dbReference>
<gene>
    <name evidence="7" type="ORF">DC28_01085</name>
</gene>
<dbReference type="PANTHER" id="PTHR12213:SF0">
    <property type="entry name" value="CORRINOID ADENOSYLTRANSFERASE MMAB"/>
    <property type="match status" value="1"/>
</dbReference>
<protein>
    <recommendedName>
        <fullName evidence="4">Corrinoid adenosyltransferase</fullName>
        <ecNumber evidence="4">2.5.1.17</ecNumber>
    </recommendedName>
    <alternativeName>
        <fullName evidence="4">Cob(II)alamin adenosyltransferase</fullName>
    </alternativeName>
    <alternativeName>
        <fullName evidence="4">Cob(II)yrinic acid a,c-diamide adenosyltransferase</fullName>
    </alternativeName>
    <alternativeName>
        <fullName evidence="4">Cobinamide/cobalamin adenosyltransferase</fullName>
    </alternativeName>
</protein>
<accession>A0A098R1L9</accession>
<evidence type="ECO:0000256" key="1">
    <source>
        <dbReference type="ARBA" id="ARBA00022679"/>
    </source>
</evidence>
<dbReference type="PANTHER" id="PTHR12213">
    <property type="entry name" value="CORRINOID ADENOSYLTRANSFERASE"/>
    <property type="match status" value="1"/>
</dbReference>
<keyword evidence="2 4" id="KW-0547">Nucleotide-binding</keyword>
<dbReference type="EC" id="2.5.1.17" evidence="4"/>
<evidence type="ECO:0000313" key="7">
    <source>
        <dbReference type="EMBL" id="KGE73839.1"/>
    </source>
</evidence>
<feature type="compositionally biased region" description="Basic and acidic residues" evidence="5">
    <location>
        <begin position="11"/>
        <end position="20"/>
    </location>
</feature>
<proteinExistence type="inferred from homology"/>
<keyword evidence="8" id="KW-1185">Reference proteome</keyword>
<sequence>MTDFSTITTRGGDEGKSSLIGGERRFKSDEVFVILGDVDELTSVLGLARASMSQYIQEYHAGGRAQNTAMEYLNHLEDYRTRIHTVQDLLQKIGGLLALPIHKADTLGPEYLGSGYGEDFWRKQVAVIEEWQTQDIGEIHLRGFILPGDTLTGAHLDVSRAVCRRLERDLVGYLGWLNLGYLKVPQQFINRLSDWLFIMARWLEQNNPEEGA</sequence>
<name>A0A098R1L9_9SPIO</name>
<dbReference type="SUPFAM" id="SSF89028">
    <property type="entry name" value="Cobalamin adenosyltransferase-like"/>
    <property type="match status" value="1"/>
</dbReference>
<evidence type="ECO:0000259" key="6">
    <source>
        <dbReference type="Pfam" id="PF01923"/>
    </source>
</evidence>
<keyword evidence="1 4" id="KW-0808">Transferase</keyword>
<evidence type="ECO:0000313" key="8">
    <source>
        <dbReference type="Proteomes" id="UP000029692"/>
    </source>
</evidence>
<dbReference type="STRING" id="1480694.DC28_01085"/>
<comment type="catalytic activity">
    <reaction evidence="4">
        <text>2 cob(II)yrinate a,c diamide + reduced [electron-transfer flavoprotein] + 2 ATP = 2 adenosylcob(III)yrinate a,c-diamide + 2 triphosphate + oxidized [electron-transfer flavoprotein] + 3 H(+)</text>
        <dbReference type="Rhea" id="RHEA:11528"/>
        <dbReference type="Rhea" id="RHEA-COMP:10685"/>
        <dbReference type="Rhea" id="RHEA-COMP:10686"/>
        <dbReference type="ChEBI" id="CHEBI:15378"/>
        <dbReference type="ChEBI" id="CHEBI:18036"/>
        <dbReference type="ChEBI" id="CHEBI:30616"/>
        <dbReference type="ChEBI" id="CHEBI:57692"/>
        <dbReference type="ChEBI" id="CHEBI:58307"/>
        <dbReference type="ChEBI" id="CHEBI:58503"/>
        <dbReference type="ChEBI" id="CHEBI:58537"/>
        <dbReference type="EC" id="2.5.1.17"/>
    </reaction>
</comment>
<dbReference type="AlphaFoldDB" id="A0A098R1L9"/>
<feature type="domain" description="Cobalamin adenosyltransferase-like" evidence="6">
    <location>
        <begin position="7"/>
        <end position="203"/>
    </location>
</feature>
<dbReference type="GO" id="GO:0005524">
    <property type="term" value="F:ATP binding"/>
    <property type="evidence" value="ECO:0007669"/>
    <property type="project" value="UniProtKB-UniRule"/>
</dbReference>
<dbReference type="InterPro" id="IPR016030">
    <property type="entry name" value="CblAdoTrfase-like"/>
</dbReference>
<feature type="region of interest" description="Disordered" evidence="5">
    <location>
        <begin position="1"/>
        <end position="20"/>
    </location>
</feature>
<dbReference type="RefSeq" id="WP_037544863.1">
    <property type="nucleotide sequence ID" value="NZ_JNUP01000003.1"/>
</dbReference>
<dbReference type="InterPro" id="IPR029499">
    <property type="entry name" value="PduO-typ"/>
</dbReference>
<comment type="similarity">
    <text evidence="4">Belongs to the Cob(I)alamin adenosyltransferase family.</text>
</comment>
<dbReference type="UniPathway" id="UPA00148">
    <property type="reaction ID" value="UER00233"/>
</dbReference>
<evidence type="ECO:0000256" key="3">
    <source>
        <dbReference type="ARBA" id="ARBA00022840"/>
    </source>
</evidence>
<dbReference type="Proteomes" id="UP000029692">
    <property type="component" value="Unassembled WGS sequence"/>
</dbReference>
<dbReference type="InterPro" id="IPR036451">
    <property type="entry name" value="CblAdoTrfase-like_sf"/>
</dbReference>
<reference evidence="7 8" key="1">
    <citation type="submission" date="2014-05" db="EMBL/GenBank/DDBJ databases">
        <title>De novo Genome Sequence of Spirocheata sp.</title>
        <authorList>
            <person name="Shivani Y."/>
            <person name="Subhash Y."/>
            <person name="Tushar L."/>
            <person name="Sasikala C."/>
            <person name="Ramana C.V."/>
        </authorList>
    </citation>
    <scope>NUCLEOTIDE SEQUENCE [LARGE SCALE GENOMIC DNA]</scope>
    <source>
        <strain evidence="7 8">JC230</strain>
    </source>
</reference>
<dbReference type="GO" id="GO:0009236">
    <property type="term" value="P:cobalamin biosynthetic process"/>
    <property type="evidence" value="ECO:0007669"/>
    <property type="project" value="UniProtKB-UniRule"/>
</dbReference>
<dbReference type="Pfam" id="PF01923">
    <property type="entry name" value="Cob_adeno_trans"/>
    <property type="match status" value="1"/>
</dbReference>
<comment type="pathway">
    <text evidence="4">Cofactor biosynthesis; adenosylcobalamin biosynthesis; adenosylcobalamin from cob(II)yrinate a,c-diamide: step 2/7.</text>
</comment>
<dbReference type="OrthoDB" id="9778896at2"/>
<keyword evidence="3 4" id="KW-0067">ATP-binding</keyword>
<comment type="catalytic activity">
    <reaction evidence="4">
        <text>2 cob(II)alamin + reduced [electron-transfer flavoprotein] + 2 ATP = 2 adenosylcob(III)alamin + 2 triphosphate + oxidized [electron-transfer flavoprotein] + 3 H(+)</text>
        <dbReference type="Rhea" id="RHEA:28671"/>
        <dbReference type="Rhea" id="RHEA-COMP:10685"/>
        <dbReference type="Rhea" id="RHEA-COMP:10686"/>
        <dbReference type="ChEBI" id="CHEBI:15378"/>
        <dbReference type="ChEBI" id="CHEBI:16304"/>
        <dbReference type="ChEBI" id="CHEBI:18036"/>
        <dbReference type="ChEBI" id="CHEBI:18408"/>
        <dbReference type="ChEBI" id="CHEBI:30616"/>
        <dbReference type="ChEBI" id="CHEBI:57692"/>
        <dbReference type="ChEBI" id="CHEBI:58307"/>
        <dbReference type="EC" id="2.5.1.17"/>
    </reaction>
</comment>
<dbReference type="eggNOG" id="COG2096">
    <property type="taxonomic scope" value="Bacteria"/>
</dbReference>
<evidence type="ECO:0000256" key="4">
    <source>
        <dbReference type="RuleBase" id="RU366026"/>
    </source>
</evidence>
<dbReference type="EMBL" id="JNUP01000003">
    <property type="protein sequence ID" value="KGE73839.1"/>
    <property type="molecule type" value="Genomic_DNA"/>
</dbReference>
<organism evidence="7 8">
    <name type="scientific">Spirochaeta lutea</name>
    <dbReference type="NCBI Taxonomy" id="1480694"/>
    <lineage>
        <taxon>Bacteria</taxon>
        <taxon>Pseudomonadati</taxon>
        <taxon>Spirochaetota</taxon>
        <taxon>Spirochaetia</taxon>
        <taxon>Spirochaetales</taxon>
        <taxon>Spirochaetaceae</taxon>
        <taxon>Spirochaeta</taxon>
    </lineage>
</organism>
<keyword evidence="4" id="KW-0169">Cobalamin biosynthesis</keyword>
<comment type="caution">
    <text evidence="7">The sequence shown here is derived from an EMBL/GenBank/DDBJ whole genome shotgun (WGS) entry which is preliminary data.</text>
</comment>
<evidence type="ECO:0000256" key="5">
    <source>
        <dbReference type="SAM" id="MobiDB-lite"/>
    </source>
</evidence>
<evidence type="ECO:0000256" key="2">
    <source>
        <dbReference type="ARBA" id="ARBA00022741"/>
    </source>
</evidence>
<dbReference type="GO" id="GO:0008817">
    <property type="term" value="F:corrinoid adenosyltransferase activity"/>
    <property type="evidence" value="ECO:0007669"/>
    <property type="project" value="UniProtKB-UniRule"/>
</dbReference>